<dbReference type="AlphaFoldDB" id="A0A318XQR2"/>
<protein>
    <submittedName>
        <fullName evidence="1">Uncharacterized protein</fullName>
    </submittedName>
</protein>
<reference evidence="1 2" key="1">
    <citation type="submission" date="2018-06" db="EMBL/GenBank/DDBJ databases">
        <title>Genomic Encyclopedia of Type Strains, Phase I: the one thousand microbial genomes (KMG-I) project.</title>
        <authorList>
            <person name="Kyrpides N."/>
        </authorList>
    </citation>
    <scope>NUCLEOTIDE SEQUENCE [LARGE SCALE GENOMIC DNA]</scope>
    <source>
        <strain evidence="1 2">DSM 19573</strain>
    </source>
</reference>
<keyword evidence="2" id="KW-1185">Reference proteome</keyword>
<sequence length="49" mass="5816">MGDVRVLNKEAIKNVIIEIKIHINRRLFEQGYITEEMYIKAKEIILNKS</sequence>
<organism evidence="1 2">
    <name type="scientific">Ruminiclostridium sufflavum DSM 19573</name>
    <dbReference type="NCBI Taxonomy" id="1121337"/>
    <lineage>
        <taxon>Bacteria</taxon>
        <taxon>Bacillati</taxon>
        <taxon>Bacillota</taxon>
        <taxon>Clostridia</taxon>
        <taxon>Eubacteriales</taxon>
        <taxon>Oscillospiraceae</taxon>
        <taxon>Ruminiclostridium</taxon>
    </lineage>
</organism>
<evidence type="ECO:0000313" key="2">
    <source>
        <dbReference type="Proteomes" id="UP000248132"/>
    </source>
</evidence>
<gene>
    <name evidence="1" type="ORF">LY28_00339</name>
</gene>
<name>A0A318XQR2_9FIRM</name>
<comment type="caution">
    <text evidence="1">The sequence shown here is derived from an EMBL/GenBank/DDBJ whole genome shotgun (WGS) entry which is preliminary data.</text>
</comment>
<dbReference type="Proteomes" id="UP000248132">
    <property type="component" value="Unassembled WGS sequence"/>
</dbReference>
<proteinExistence type="predicted"/>
<dbReference type="EMBL" id="QKMR01000002">
    <property type="protein sequence ID" value="PYG89746.1"/>
    <property type="molecule type" value="Genomic_DNA"/>
</dbReference>
<dbReference type="RefSeq" id="WP_165835464.1">
    <property type="nucleotide sequence ID" value="NZ_QKMR01000002.1"/>
</dbReference>
<evidence type="ECO:0000313" key="1">
    <source>
        <dbReference type="EMBL" id="PYG89746.1"/>
    </source>
</evidence>
<accession>A0A318XQR2</accession>